<dbReference type="OrthoDB" id="194386at2759"/>
<name>A0A5C3R4A3_9AGAR</name>
<dbReference type="AlphaFoldDB" id="A0A5C3R4A3"/>
<evidence type="ECO:0000313" key="4">
    <source>
        <dbReference type="Proteomes" id="UP000305067"/>
    </source>
</evidence>
<dbReference type="GO" id="GO:0005737">
    <property type="term" value="C:cytoplasm"/>
    <property type="evidence" value="ECO:0007669"/>
    <property type="project" value="TreeGrafter"/>
</dbReference>
<dbReference type="InterPro" id="IPR019410">
    <property type="entry name" value="Methyltransf_16"/>
</dbReference>
<evidence type="ECO:0008006" key="5">
    <source>
        <dbReference type="Google" id="ProtNLM"/>
    </source>
</evidence>
<evidence type="ECO:0000256" key="1">
    <source>
        <dbReference type="SAM" id="MobiDB-lite"/>
    </source>
</evidence>
<dbReference type="Gene3D" id="3.40.50.150">
    <property type="entry name" value="Vaccinia Virus protein VP39"/>
    <property type="match status" value="1"/>
</dbReference>
<evidence type="ECO:0000256" key="2">
    <source>
        <dbReference type="SAM" id="SignalP"/>
    </source>
</evidence>
<feature type="region of interest" description="Disordered" evidence="1">
    <location>
        <begin position="144"/>
        <end position="169"/>
    </location>
</feature>
<gene>
    <name evidence="3" type="ORF">BDV98DRAFT_558229</name>
</gene>
<feature type="compositionally biased region" description="Polar residues" evidence="1">
    <location>
        <begin position="144"/>
        <end position="156"/>
    </location>
</feature>
<dbReference type="GO" id="GO:0008757">
    <property type="term" value="F:S-adenosylmethionine-dependent methyltransferase activity"/>
    <property type="evidence" value="ECO:0007669"/>
    <property type="project" value="UniProtKB-ARBA"/>
</dbReference>
<dbReference type="EMBL" id="ML178814">
    <property type="protein sequence ID" value="TFL07649.1"/>
    <property type="molecule type" value="Genomic_DNA"/>
</dbReference>
<dbReference type="PANTHER" id="PTHR14614">
    <property type="entry name" value="HEPATOCELLULAR CARCINOMA-ASSOCIATED ANTIGEN"/>
    <property type="match status" value="1"/>
</dbReference>
<feature type="chain" id="PRO_5022913556" description="Methyltransferase-domain-containing protein" evidence="2">
    <location>
        <begin position="20"/>
        <end position="237"/>
    </location>
</feature>
<keyword evidence="4" id="KW-1185">Reference proteome</keyword>
<feature type="signal peptide" evidence="2">
    <location>
        <begin position="1"/>
        <end position="19"/>
    </location>
</feature>
<keyword evidence="2" id="KW-0732">Signal</keyword>
<evidence type="ECO:0000313" key="3">
    <source>
        <dbReference type="EMBL" id="TFL07649.1"/>
    </source>
</evidence>
<organism evidence="3 4">
    <name type="scientific">Pterulicium gracile</name>
    <dbReference type="NCBI Taxonomy" id="1884261"/>
    <lineage>
        <taxon>Eukaryota</taxon>
        <taxon>Fungi</taxon>
        <taxon>Dikarya</taxon>
        <taxon>Basidiomycota</taxon>
        <taxon>Agaricomycotina</taxon>
        <taxon>Agaricomycetes</taxon>
        <taxon>Agaricomycetidae</taxon>
        <taxon>Agaricales</taxon>
        <taxon>Pleurotineae</taxon>
        <taxon>Pterulaceae</taxon>
        <taxon>Pterulicium</taxon>
    </lineage>
</organism>
<protein>
    <recommendedName>
        <fullName evidence="5">Methyltransferase-domain-containing protein</fullName>
    </recommendedName>
</protein>
<dbReference type="GO" id="GO:0005634">
    <property type="term" value="C:nucleus"/>
    <property type="evidence" value="ECO:0007669"/>
    <property type="project" value="TreeGrafter"/>
</dbReference>
<sequence length="237" mass="25955">MDFAIYSLALASLGWTVLATDTSLVINKVLSPNVNRHAGSLPGKIHIRELDWTVSADQWNWTHPTSITTPLPPHGTKQAPEAALDRTTRNDTNDNTHLQQAGSPVNKTSPPFDLIIMSDTLYVPELLTPLLDTIYALCTANSNPKGSSLDPTSQGTSSDHSPSSLPPPTVYVGLERRDPAFMESAISLARDKYGFVTTRISGRRLAVAVGKAGVKWEDIWDDVEVWKWVLKPKGETQ</sequence>
<dbReference type="PANTHER" id="PTHR14614:SF162">
    <property type="entry name" value="EXPRESSED PROTEIN"/>
    <property type="match status" value="1"/>
</dbReference>
<accession>A0A5C3R4A3</accession>
<proteinExistence type="predicted"/>
<dbReference type="InterPro" id="IPR029063">
    <property type="entry name" value="SAM-dependent_MTases_sf"/>
</dbReference>
<reference evidence="3 4" key="1">
    <citation type="journal article" date="2019" name="Nat. Ecol. Evol.">
        <title>Megaphylogeny resolves global patterns of mushroom evolution.</title>
        <authorList>
            <person name="Varga T."/>
            <person name="Krizsan K."/>
            <person name="Foldi C."/>
            <person name="Dima B."/>
            <person name="Sanchez-Garcia M."/>
            <person name="Sanchez-Ramirez S."/>
            <person name="Szollosi G.J."/>
            <person name="Szarkandi J.G."/>
            <person name="Papp V."/>
            <person name="Albert L."/>
            <person name="Andreopoulos W."/>
            <person name="Angelini C."/>
            <person name="Antonin V."/>
            <person name="Barry K.W."/>
            <person name="Bougher N.L."/>
            <person name="Buchanan P."/>
            <person name="Buyck B."/>
            <person name="Bense V."/>
            <person name="Catcheside P."/>
            <person name="Chovatia M."/>
            <person name="Cooper J."/>
            <person name="Damon W."/>
            <person name="Desjardin D."/>
            <person name="Finy P."/>
            <person name="Geml J."/>
            <person name="Haridas S."/>
            <person name="Hughes K."/>
            <person name="Justo A."/>
            <person name="Karasinski D."/>
            <person name="Kautmanova I."/>
            <person name="Kiss B."/>
            <person name="Kocsube S."/>
            <person name="Kotiranta H."/>
            <person name="LaButti K.M."/>
            <person name="Lechner B.E."/>
            <person name="Liimatainen K."/>
            <person name="Lipzen A."/>
            <person name="Lukacs Z."/>
            <person name="Mihaltcheva S."/>
            <person name="Morgado L.N."/>
            <person name="Niskanen T."/>
            <person name="Noordeloos M.E."/>
            <person name="Ohm R.A."/>
            <person name="Ortiz-Santana B."/>
            <person name="Ovrebo C."/>
            <person name="Racz N."/>
            <person name="Riley R."/>
            <person name="Savchenko A."/>
            <person name="Shiryaev A."/>
            <person name="Soop K."/>
            <person name="Spirin V."/>
            <person name="Szebenyi C."/>
            <person name="Tomsovsky M."/>
            <person name="Tulloss R.E."/>
            <person name="Uehling J."/>
            <person name="Grigoriev I.V."/>
            <person name="Vagvolgyi C."/>
            <person name="Papp T."/>
            <person name="Martin F.M."/>
            <person name="Miettinen O."/>
            <person name="Hibbett D.S."/>
            <person name="Nagy L.G."/>
        </authorList>
    </citation>
    <scope>NUCLEOTIDE SEQUENCE [LARGE SCALE GENOMIC DNA]</scope>
    <source>
        <strain evidence="3 4">CBS 309.79</strain>
    </source>
</reference>
<dbReference type="STRING" id="1884261.A0A5C3R4A3"/>
<dbReference type="Proteomes" id="UP000305067">
    <property type="component" value="Unassembled WGS sequence"/>
</dbReference>